<keyword evidence="4" id="KW-1185">Reference proteome</keyword>
<dbReference type="Gene3D" id="3.40.50.1820">
    <property type="entry name" value="alpha/beta hydrolase"/>
    <property type="match status" value="1"/>
</dbReference>
<dbReference type="GO" id="GO:0019748">
    <property type="term" value="P:secondary metabolic process"/>
    <property type="evidence" value="ECO:0007669"/>
    <property type="project" value="TreeGrafter"/>
</dbReference>
<dbReference type="EMBL" id="MU853975">
    <property type="protein sequence ID" value="KAK3934592.1"/>
    <property type="molecule type" value="Genomic_DNA"/>
</dbReference>
<evidence type="ECO:0000256" key="1">
    <source>
        <dbReference type="ARBA" id="ARBA00022801"/>
    </source>
</evidence>
<keyword evidence="1 3" id="KW-0378">Hydrolase</keyword>
<organism evidence="3 4">
    <name type="scientific">Diplogelasinospora grovesii</name>
    <dbReference type="NCBI Taxonomy" id="303347"/>
    <lineage>
        <taxon>Eukaryota</taxon>
        <taxon>Fungi</taxon>
        <taxon>Dikarya</taxon>
        <taxon>Ascomycota</taxon>
        <taxon>Pezizomycotina</taxon>
        <taxon>Sordariomycetes</taxon>
        <taxon>Sordariomycetidae</taxon>
        <taxon>Sordariales</taxon>
        <taxon>Diplogelasinosporaceae</taxon>
        <taxon>Diplogelasinospora</taxon>
    </lineage>
</organism>
<evidence type="ECO:0000313" key="4">
    <source>
        <dbReference type="Proteomes" id="UP001303473"/>
    </source>
</evidence>
<feature type="domain" description="Serine hydrolase" evidence="2">
    <location>
        <begin position="2"/>
        <end position="267"/>
    </location>
</feature>
<dbReference type="SUPFAM" id="SSF53474">
    <property type="entry name" value="alpha/beta-Hydrolases"/>
    <property type="match status" value="1"/>
</dbReference>
<dbReference type="GO" id="GO:0005737">
    <property type="term" value="C:cytoplasm"/>
    <property type="evidence" value="ECO:0007669"/>
    <property type="project" value="TreeGrafter"/>
</dbReference>
<dbReference type="PANTHER" id="PTHR48070">
    <property type="entry name" value="ESTERASE OVCA2"/>
    <property type="match status" value="1"/>
</dbReference>
<dbReference type="GO" id="GO:0016787">
    <property type="term" value="F:hydrolase activity"/>
    <property type="evidence" value="ECO:0007669"/>
    <property type="project" value="UniProtKB-KW"/>
</dbReference>
<comment type="caution">
    <text evidence="3">The sequence shown here is derived from an EMBL/GenBank/DDBJ whole genome shotgun (WGS) entry which is preliminary data.</text>
</comment>
<protein>
    <submittedName>
        <fullName evidence="3">Serine hydrolase FSH</fullName>
    </submittedName>
</protein>
<dbReference type="AlphaFoldDB" id="A0AAN6RYI4"/>
<dbReference type="InterPro" id="IPR050593">
    <property type="entry name" value="LovG"/>
</dbReference>
<accession>A0AAN6RYI4</accession>
<name>A0AAN6RYI4_9PEZI</name>
<dbReference type="Proteomes" id="UP001303473">
    <property type="component" value="Unassembled WGS sequence"/>
</dbReference>
<dbReference type="InterPro" id="IPR005645">
    <property type="entry name" value="FSH-like_dom"/>
</dbReference>
<sequence length="298" mass="32491">MRRVLALHGVGSSASILRDQLSPLITELGPGYEFIFLDGAVERERGPGMTLSYLGPFYSYTKGYTPAEIRDALDDLGEFIKDNGPFHGIIGFSQGASMAAAYLLDHHARQPDTPQPFGFAVFLSSVACFSPNEACYRSIVQDILDNNFVAVEPFPQGDFDKLPSKGRVFAGYLALTFKVAKVVGAVLPREDIAFFKHRAPKRIPRALHPSLTEERIKIPTVHVIGEADLPAMTEQSRLVCGLCDDSLARVHRHAGGHGVPSRKADVRTLAGSIEWAAEESACRGALHRALQGNLRPVL</sequence>
<gene>
    <name evidence="3" type="ORF">QBC46DRAFT_426645</name>
</gene>
<dbReference type="InterPro" id="IPR029058">
    <property type="entry name" value="AB_hydrolase_fold"/>
</dbReference>
<evidence type="ECO:0000313" key="3">
    <source>
        <dbReference type="EMBL" id="KAK3934592.1"/>
    </source>
</evidence>
<dbReference type="Pfam" id="PF03959">
    <property type="entry name" value="FSH1"/>
    <property type="match status" value="1"/>
</dbReference>
<dbReference type="GO" id="GO:0005634">
    <property type="term" value="C:nucleus"/>
    <property type="evidence" value="ECO:0007669"/>
    <property type="project" value="TreeGrafter"/>
</dbReference>
<reference evidence="4" key="1">
    <citation type="journal article" date="2023" name="Mol. Phylogenet. Evol.">
        <title>Genome-scale phylogeny and comparative genomics of the fungal order Sordariales.</title>
        <authorList>
            <person name="Hensen N."/>
            <person name="Bonometti L."/>
            <person name="Westerberg I."/>
            <person name="Brannstrom I.O."/>
            <person name="Guillou S."/>
            <person name="Cros-Aarteil S."/>
            <person name="Calhoun S."/>
            <person name="Haridas S."/>
            <person name="Kuo A."/>
            <person name="Mondo S."/>
            <person name="Pangilinan J."/>
            <person name="Riley R."/>
            <person name="LaButti K."/>
            <person name="Andreopoulos B."/>
            <person name="Lipzen A."/>
            <person name="Chen C."/>
            <person name="Yan M."/>
            <person name="Daum C."/>
            <person name="Ng V."/>
            <person name="Clum A."/>
            <person name="Steindorff A."/>
            <person name="Ohm R.A."/>
            <person name="Martin F."/>
            <person name="Silar P."/>
            <person name="Natvig D.O."/>
            <person name="Lalanne C."/>
            <person name="Gautier V."/>
            <person name="Ament-Velasquez S.L."/>
            <person name="Kruys A."/>
            <person name="Hutchinson M.I."/>
            <person name="Powell A.J."/>
            <person name="Barry K."/>
            <person name="Miller A.N."/>
            <person name="Grigoriev I.V."/>
            <person name="Debuchy R."/>
            <person name="Gladieux P."/>
            <person name="Hiltunen Thoren M."/>
            <person name="Johannesson H."/>
        </authorList>
    </citation>
    <scope>NUCLEOTIDE SEQUENCE [LARGE SCALE GENOMIC DNA]</scope>
    <source>
        <strain evidence="4">CBS 340.73</strain>
    </source>
</reference>
<dbReference type="PANTHER" id="PTHR48070:SF4">
    <property type="entry name" value="ESTERASE ALNB"/>
    <property type="match status" value="1"/>
</dbReference>
<proteinExistence type="predicted"/>
<evidence type="ECO:0000259" key="2">
    <source>
        <dbReference type="Pfam" id="PF03959"/>
    </source>
</evidence>